<dbReference type="GO" id="GO:0005758">
    <property type="term" value="C:mitochondrial intermembrane space"/>
    <property type="evidence" value="ECO:0007669"/>
    <property type="project" value="TreeGrafter"/>
</dbReference>
<dbReference type="EC" id="2.1.4.1" evidence="3"/>
<keyword evidence="10" id="KW-1185">Reference proteome</keyword>
<evidence type="ECO:0000256" key="7">
    <source>
        <dbReference type="ARBA" id="ARBA00033346"/>
    </source>
</evidence>
<evidence type="ECO:0000313" key="9">
    <source>
        <dbReference type="EMBL" id="KAK0510418.1"/>
    </source>
</evidence>
<dbReference type="SUPFAM" id="SSF55909">
    <property type="entry name" value="Pentein"/>
    <property type="match status" value="1"/>
</dbReference>
<evidence type="ECO:0000256" key="8">
    <source>
        <dbReference type="PIRSR" id="PIRSR633195-1"/>
    </source>
</evidence>
<comment type="similarity">
    <text evidence="2">Belongs to the amidinotransferase family.</text>
</comment>
<gene>
    <name evidence="9" type="ORF">JMJ35_006850</name>
</gene>
<dbReference type="GO" id="GO:0006601">
    <property type="term" value="P:creatine biosynthetic process"/>
    <property type="evidence" value="ECO:0007669"/>
    <property type="project" value="TreeGrafter"/>
</dbReference>
<accession>A0AA39UZW5</accession>
<dbReference type="CDD" id="cd21113">
    <property type="entry name" value="amidinotransferase-like"/>
    <property type="match status" value="1"/>
</dbReference>
<keyword evidence="5" id="KW-0808">Transferase</keyword>
<sequence length="344" mass="38380">MPSVSADDEWSPLRSVIVGRAAHSNFPCEPPEMIANTMPSQYLEEFRANHPFPEYISEAADAELDQLAAILEQEGVKVYRPKHVDWGKIGGYTGSMPRDGLLTVGTHIIESAYAWSCRRQEITLGFEEILHDLAQDPAVRVIRAPAPPNPDTIYDGPTGAGLEGQPWVINNSRIAFDAADFMRFGQTLLGQFSHVTNLKGVEYLQSQIPPGYTIEMLEVTNPHAMHIDTVICPLRQGLLIYCPSRVSEDALRKHKVLRDWDLRPVPFTPKPRLEPPSLTCSDWLVMNVLVVDGKKVIVDKTDTEFADWMRELGMEPIFCPLRHVNSIGGASHCATVDLVRQACN</sequence>
<dbReference type="PANTHER" id="PTHR10488:SF1">
    <property type="entry name" value="GLYCINE AMIDINOTRANSFERASE, MITOCHONDRIAL"/>
    <property type="match status" value="1"/>
</dbReference>
<evidence type="ECO:0000256" key="3">
    <source>
        <dbReference type="ARBA" id="ARBA00012351"/>
    </source>
</evidence>
<feature type="active site" description="Amidino-cysteine intermediate" evidence="8">
    <location>
        <position position="333"/>
    </location>
</feature>
<evidence type="ECO:0000256" key="4">
    <source>
        <dbReference type="ARBA" id="ARBA00016069"/>
    </source>
</evidence>
<protein>
    <recommendedName>
        <fullName evidence="4">Glycine amidinotransferase, mitochondrial</fullName>
        <ecNumber evidence="3">2.1.4.1</ecNumber>
    </recommendedName>
    <alternativeName>
        <fullName evidence="6">L-arginine:glycine amidinotransferase</fullName>
    </alternativeName>
    <alternativeName>
        <fullName evidence="7">Transamidinase</fullName>
    </alternativeName>
</protein>
<evidence type="ECO:0000256" key="1">
    <source>
        <dbReference type="ARBA" id="ARBA00004858"/>
    </source>
</evidence>
<dbReference type="EMBL" id="JAFEKC020000015">
    <property type="protein sequence ID" value="KAK0510418.1"/>
    <property type="molecule type" value="Genomic_DNA"/>
</dbReference>
<comment type="pathway">
    <text evidence="1">Amine and polyamine biosynthesis; creatine biosynthesis; creatine from L-arginine and glycine: step 1/2.</text>
</comment>
<dbReference type="AlphaFoldDB" id="A0AA39UZW5"/>
<dbReference type="PANTHER" id="PTHR10488">
    <property type="entry name" value="GLYCINE AMIDINOTRANSFERASE, MITOCHONDRIAL"/>
    <property type="match status" value="1"/>
</dbReference>
<dbReference type="Gene3D" id="3.75.10.10">
    <property type="entry name" value="L-arginine/glycine Amidinotransferase, Chain A"/>
    <property type="match status" value="1"/>
</dbReference>
<evidence type="ECO:0000256" key="6">
    <source>
        <dbReference type="ARBA" id="ARBA00031403"/>
    </source>
</evidence>
<evidence type="ECO:0000256" key="5">
    <source>
        <dbReference type="ARBA" id="ARBA00022679"/>
    </source>
</evidence>
<dbReference type="Proteomes" id="UP001166286">
    <property type="component" value="Unassembled WGS sequence"/>
</dbReference>
<organism evidence="9 10">
    <name type="scientific">Cladonia borealis</name>
    <dbReference type="NCBI Taxonomy" id="184061"/>
    <lineage>
        <taxon>Eukaryota</taxon>
        <taxon>Fungi</taxon>
        <taxon>Dikarya</taxon>
        <taxon>Ascomycota</taxon>
        <taxon>Pezizomycotina</taxon>
        <taxon>Lecanoromycetes</taxon>
        <taxon>OSLEUM clade</taxon>
        <taxon>Lecanoromycetidae</taxon>
        <taxon>Lecanorales</taxon>
        <taxon>Lecanorineae</taxon>
        <taxon>Cladoniaceae</taxon>
        <taxon>Cladonia</taxon>
    </lineage>
</organism>
<evidence type="ECO:0000313" key="10">
    <source>
        <dbReference type="Proteomes" id="UP001166286"/>
    </source>
</evidence>
<reference evidence="9" key="1">
    <citation type="submission" date="2023-03" db="EMBL/GenBank/DDBJ databases">
        <title>Complete genome of Cladonia borealis.</title>
        <authorList>
            <person name="Park H."/>
        </authorList>
    </citation>
    <scope>NUCLEOTIDE SEQUENCE</scope>
    <source>
        <strain evidence="9">ANT050790</strain>
    </source>
</reference>
<name>A0AA39UZW5_9LECA</name>
<feature type="active site" evidence="8">
    <location>
        <position position="177"/>
    </location>
</feature>
<evidence type="ECO:0000256" key="2">
    <source>
        <dbReference type="ARBA" id="ARBA00006943"/>
    </source>
</evidence>
<feature type="active site" evidence="8">
    <location>
        <position position="226"/>
    </location>
</feature>
<dbReference type="GO" id="GO:0015068">
    <property type="term" value="F:glycine amidinotransferase activity"/>
    <property type="evidence" value="ECO:0007669"/>
    <property type="project" value="UniProtKB-EC"/>
</dbReference>
<dbReference type="InterPro" id="IPR033195">
    <property type="entry name" value="AmidinoTrfase"/>
</dbReference>
<proteinExistence type="inferred from homology"/>
<comment type="caution">
    <text evidence="9">The sequence shown here is derived from an EMBL/GenBank/DDBJ whole genome shotgun (WGS) entry which is preliminary data.</text>
</comment>